<dbReference type="STRING" id="43335.A0A4U5Q7Y2"/>
<dbReference type="GO" id="GO:0017119">
    <property type="term" value="C:Golgi transport complex"/>
    <property type="evidence" value="ECO:0007669"/>
    <property type="project" value="TreeGrafter"/>
</dbReference>
<dbReference type="EMBL" id="RCHU01000353">
    <property type="protein sequence ID" value="TKS06374.1"/>
    <property type="molecule type" value="Genomic_DNA"/>
</dbReference>
<dbReference type="AlphaFoldDB" id="A0A4U5Q7Y2"/>
<evidence type="ECO:0000259" key="10">
    <source>
        <dbReference type="Pfam" id="PF12022"/>
    </source>
</evidence>
<dbReference type="PANTHER" id="PTHR12961">
    <property type="entry name" value="CONSERVED OLIGOMERIC GOLGI COMPLEX COMPONENT 2"/>
    <property type="match status" value="1"/>
</dbReference>
<keyword evidence="7" id="KW-0472">Membrane</keyword>
<reference evidence="11" key="1">
    <citation type="submission" date="2018-10" db="EMBL/GenBank/DDBJ databases">
        <title>Population genomic analysis revealed the cold adaptation of white poplar.</title>
        <authorList>
            <person name="Liu Y.-J."/>
        </authorList>
    </citation>
    <scope>NUCLEOTIDE SEQUENCE [LARGE SCALE GENOMIC DNA]</scope>
    <source>
        <strain evidence="11">PAL-ZL1</strain>
    </source>
</reference>
<comment type="subcellular location">
    <subcellularLocation>
        <location evidence="1">Golgi apparatus membrane</location>
        <topology evidence="1">Peripheral membrane protein</topology>
    </subcellularLocation>
</comment>
<evidence type="ECO:0000256" key="8">
    <source>
        <dbReference type="ARBA" id="ARBA00031344"/>
    </source>
</evidence>
<dbReference type="Pfam" id="PF06148">
    <property type="entry name" value="COG2_N"/>
    <property type="match status" value="1"/>
</dbReference>
<evidence type="ECO:0000256" key="5">
    <source>
        <dbReference type="ARBA" id="ARBA00022927"/>
    </source>
</evidence>
<evidence type="ECO:0000256" key="1">
    <source>
        <dbReference type="ARBA" id="ARBA00004395"/>
    </source>
</evidence>
<dbReference type="InterPro" id="IPR009316">
    <property type="entry name" value="COG2"/>
</dbReference>
<evidence type="ECO:0000313" key="11">
    <source>
        <dbReference type="EMBL" id="TKS06374.1"/>
    </source>
</evidence>
<dbReference type="GO" id="GO:0006891">
    <property type="term" value="P:intra-Golgi vesicle-mediated transport"/>
    <property type="evidence" value="ECO:0007669"/>
    <property type="project" value="TreeGrafter"/>
</dbReference>
<gene>
    <name evidence="11" type="ORF">D5086_0000123150</name>
</gene>
<dbReference type="GO" id="GO:0007030">
    <property type="term" value="P:Golgi organization"/>
    <property type="evidence" value="ECO:0007669"/>
    <property type="project" value="InterPro"/>
</dbReference>
<accession>A0A4U5Q7Y2</accession>
<keyword evidence="4" id="KW-0813">Transport</keyword>
<feature type="domain" description="COG complex component COG2 C-terminal" evidence="10">
    <location>
        <begin position="411"/>
        <end position="719"/>
    </location>
</feature>
<evidence type="ECO:0000259" key="9">
    <source>
        <dbReference type="Pfam" id="PF06148"/>
    </source>
</evidence>
<protein>
    <recommendedName>
        <fullName evidence="3">Conserved oligomeric Golgi complex subunit 2</fullName>
    </recommendedName>
    <alternativeName>
        <fullName evidence="8">Component of oligomeric Golgi complex 2</fullName>
    </alternativeName>
</protein>
<dbReference type="Pfam" id="PF12022">
    <property type="entry name" value="COG2_C"/>
    <property type="match status" value="1"/>
</dbReference>
<evidence type="ECO:0000256" key="6">
    <source>
        <dbReference type="ARBA" id="ARBA00023034"/>
    </source>
</evidence>
<evidence type="ECO:0000256" key="4">
    <source>
        <dbReference type="ARBA" id="ARBA00022448"/>
    </source>
</evidence>
<comment type="similarity">
    <text evidence="2">Belongs to the COG2 family.</text>
</comment>
<dbReference type="InterPro" id="IPR024603">
    <property type="entry name" value="COG_complex_COG2_C"/>
</dbReference>
<feature type="domain" description="Conserved oligomeric Golgi complex subunit 2 N-terminal" evidence="9">
    <location>
        <begin position="30"/>
        <end position="104"/>
    </location>
</feature>
<evidence type="ECO:0000256" key="2">
    <source>
        <dbReference type="ARBA" id="ARBA00007603"/>
    </source>
</evidence>
<sequence>MAVDPIQTPPPPPPRSNTYLFSDPLDSHPLWFKPDLFLSPNFDSDSYISELRTFVPFDTLRSELQAHLTSLNHELIDLINRDYADFVNLSTKLVDVDSAVVRMRAPLLELREKIEGFRGSVESSLVALKNGLEQRSEAAATREVLELLLDTFHVVSKVEKLIKELPSVPADWSNGDVNLAEKNVVSNGSIENGTNVRETQSMLLERIASEMNRLKFYIAHAQNLPFIQNMEKRIQSASLLLDASLGHCFVDGLEHRDESVIYNCLRAYAAIDNTSSAEEIFRTTVVAPLVQKIIPHGPSGVAVGTSGDGLENDYQEIKTCINKDCKFLLEISSAENSGLHVFDFLANSILKEVLSAIQKGKPGAFSPGRPTEFLINYKSSLDFLAHLEGYCPSRSSVTKFRAEAIYNEFMKQWNVGVYFSLRFQEIAGALESALAATSLIPVHNSHSGHWNSQDLTLKQSITLLESLRSCWREDVLIFSCADKFLRLTLQLLSRFSNWLSSGLDARKTGNTSSNSGYEWAASAVPSDFLYIIHDINCLVTEVCGGYLDDVLQLLSSCSIDILDLVKQSILQGGKSLHGLTPLVINAITESLVDEAVKGLKDVKAIATTFRMTNKPIPTRHSLYVSGLLTPLKKDFLDTEKHSPYLTKETMNELRHGAATAITGRYYDMVADIVSVARKTESSLQRLKKGAQRRTGVSSDVSDPTVSDTDKLCMQYFLDIQEYGRNLSTLGVDAKEIPAYQSLWQCVAPLDRQNVIHLRGLPFPLLGAMAWAPTWKAAVSPGCVFLLKIASNIWRSTVENSRVFSRHS</sequence>
<proteinExistence type="inferred from homology"/>
<keyword evidence="5" id="KW-0653">Protein transport</keyword>
<organism evidence="11">
    <name type="scientific">Populus alba</name>
    <name type="common">White poplar</name>
    <dbReference type="NCBI Taxonomy" id="43335"/>
    <lineage>
        <taxon>Eukaryota</taxon>
        <taxon>Viridiplantae</taxon>
        <taxon>Streptophyta</taxon>
        <taxon>Embryophyta</taxon>
        <taxon>Tracheophyta</taxon>
        <taxon>Spermatophyta</taxon>
        <taxon>Magnoliopsida</taxon>
        <taxon>eudicotyledons</taxon>
        <taxon>Gunneridae</taxon>
        <taxon>Pentapetalae</taxon>
        <taxon>rosids</taxon>
        <taxon>fabids</taxon>
        <taxon>Malpighiales</taxon>
        <taxon>Salicaceae</taxon>
        <taxon>Saliceae</taxon>
        <taxon>Populus</taxon>
    </lineage>
</organism>
<dbReference type="GO" id="GO:0015031">
    <property type="term" value="P:protein transport"/>
    <property type="evidence" value="ECO:0007669"/>
    <property type="project" value="UniProtKB-KW"/>
</dbReference>
<evidence type="ECO:0000256" key="3">
    <source>
        <dbReference type="ARBA" id="ARBA00020977"/>
    </source>
</evidence>
<dbReference type="InterPro" id="IPR024602">
    <property type="entry name" value="COG_su2_N"/>
</dbReference>
<comment type="caution">
    <text evidence="11">The sequence shown here is derived from an EMBL/GenBank/DDBJ whole genome shotgun (WGS) entry which is preliminary data.</text>
</comment>
<keyword evidence="6" id="KW-0333">Golgi apparatus</keyword>
<name>A0A4U5Q7Y2_POPAL</name>
<dbReference type="PANTHER" id="PTHR12961:SF0">
    <property type="entry name" value="CONSERVED OLIGOMERIC GOLGI COMPLEX SUBUNIT 2"/>
    <property type="match status" value="1"/>
</dbReference>
<dbReference type="GO" id="GO:0000139">
    <property type="term" value="C:Golgi membrane"/>
    <property type="evidence" value="ECO:0007669"/>
    <property type="project" value="UniProtKB-SubCell"/>
</dbReference>
<evidence type="ECO:0000256" key="7">
    <source>
        <dbReference type="ARBA" id="ARBA00023136"/>
    </source>
</evidence>